<dbReference type="InterPro" id="IPR034751">
    <property type="entry name" value="Yippee"/>
</dbReference>
<reference evidence="6" key="1">
    <citation type="submission" date="2020-10" db="EMBL/GenBank/DDBJ databases">
        <authorList>
            <person name="Han B."/>
            <person name="Lu T."/>
            <person name="Zhao Q."/>
            <person name="Huang X."/>
            <person name="Zhao Y."/>
        </authorList>
    </citation>
    <scope>NUCLEOTIDE SEQUENCE</scope>
</reference>
<dbReference type="EMBL" id="CAJGYO010000002">
    <property type="protein sequence ID" value="CAD6214127.1"/>
    <property type="molecule type" value="Genomic_DNA"/>
</dbReference>
<evidence type="ECO:0000259" key="5">
    <source>
        <dbReference type="PROSITE" id="PS51792"/>
    </source>
</evidence>
<keyword evidence="2" id="KW-0479">Metal-binding</keyword>
<evidence type="ECO:0000313" key="7">
    <source>
        <dbReference type="Proteomes" id="UP000604825"/>
    </source>
</evidence>
<dbReference type="PROSITE" id="PS51792">
    <property type="entry name" value="YIPPEE"/>
    <property type="match status" value="1"/>
</dbReference>
<keyword evidence="7" id="KW-1185">Reference proteome</keyword>
<evidence type="ECO:0000256" key="1">
    <source>
        <dbReference type="ARBA" id="ARBA00005613"/>
    </source>
</evidence>
<organism evidence="6 7">
    <name type="scientific">Miscanthus lutarioriparius</name>
    <dbReference type="NCBI Taxonomy" id="422564"/>
    <lineage>
        <taxon>Eukaryota</taxon>
        <taxon>Viridiplantae</taxon>
        <taxon>Streptophyta</taxon>
        <taxon>Embryophyta</taxon>
        <taxon>Tracheophyta</taxon>
        <taxon>Spermatophyta</taxon>
        <taxon>Magnoliopsida</taxon>
        <taxon>Liliopsida</taxon>
        <taxon>Poales</taxon>
        <taxon>Poaceae</taxon>
        <taxon>PACMAD clade</taxon>
        <taxon>Panicoideae</taxon>
        <taxon>Andropogonodae</taxon>
        <taxon>Andropogoneae</taxon>
        <taxon>Saccharinae</taxon>
        <taxon>Miscanthus</taxon>
    </lineage>
</organism>
<dbReference type="GO" id="GO:0046872">
    <property type="term" value="F:metal ion binding"/>
    <property type="evidence" value="ECO:0007669"/>
    <property type="project" value="UniProtKB-KW"/>
</dbReference>
<accession>A0A811MXI7</accession>
<comment type="caution">
    <text evidence="6">The sequence shown here is derived from an EMBL/GenBank/DDBJ whole genome shotgun (WGS) entry which is preliminary data.</text>
</comment>
<dbReference type="OrthoDB" id="6407410at2759"/>
<comment type="similarity">
    <text evidence="1 4">Belongs to the yippee family.</text>
</comment>
<dbReference type="InterPro" id="IPR004910">
    <property type="entry name" value="Yippee/Mis18/Cereblon"/>
</dbReference>
<feature type="domain" description="Yippee" evidence="5">
    <location>
        <begin position="45"/>
        <end position="163"/>
    </location>
</feature>
<dbReference type="Proteomes" id="UP000604825">
    <property type="component" value="Unassembled WGS sequence"/>
</dbReference>
<dbReference type="PANTHER" id="PTHR13848">
    <property type="entry name" value="PROTEIN YIPPEE-LIKE CG15309-RELATED"/>
    <property type="match status" value="1"/>
</dbReference>
<evidence type="ECO:0000256" key="3">
    <source>
        <dbReference type="ARBA" id="ARBA00022833"/>
    </source>
</evidence>
<dbReference type="Pfam" id="PF03226">
    <property type="entry name" value="Yippee-Mis18"/>
    <property type="match status" value="1"/>
</dbReference>
<sequence length="163" mass="18356">MEAPEENAAAAAVDAVTQMTNRFSAINTDDAEAGPLELDDVVDVNVYSCKHCRTHLAVADDIISKSFHCKNGKAYLFDKVINVTVGEKEDRMMITGMHSISDIFCVGCEEIVGWKYVRFLMIIFCHIISFVYRLTSKFYDASTQGAAYERSQKYKEGKFVLDR</sequence>
<name>A0A811MXI7_9POAL</name>
<evidence type="ECO:0000313" key="6">
    <source>
        <dbReference type="EMBL" id="CAD6214127.1"/>
    </source>
</evidence>
<dbReference type="AlphaFoldDB" id="A0A811MXI7"/>
<keyword evidence="3" id="KW-0862">Zinc</keyword>
<evidence type="ECO:0000256" key="4">
    <source>
        <dbReference type="RuleBase" id="RU110713"/>
    </source>
</evidence>
<proteinExistence type="inferred from homology"/>
<gene>
    <name evidence="6" type="ORF">NCGR_LOCUS9583</name>
</gene>
<dbReference type="InterPro" id="IPR039058">
    <property type="entry name" value="Yippee_fam"/>
</dbReference>
<evidence type="ECO:0000256" key="2">
    <source>
        <dbReference type="ARBA" id="ARBA00022723"/>
    </source>
</evidence>
<protein>
    <recommendedName>
        <fullName evidence="4">Protein yippee-like</fullName>
    </recommendedName>
</protein>